<keyword evidence="1" id="KW-0732">Signal</keyword>
<name>A0A512M4R0_9BACT</name>
<dbReference type="EMBL" id="BKAG01000005">
    <property type="protein sequence ID" value="GEP41713.1"/>
    <property type="molecule type" value="Genomic_DNA"/>
</dbReference>
<dbReference type="InterPro" id="IPR046525">
    <property type="entry name" value="DUF6702"/>
</dbReference>
<reference evidence="2 3" key="1">
    <citation type="submission" date="2019-07" db="EMBL/GenBank/DDBJ databases">
        <title>Whole genome shotgun sequence of Brevifollis gellanilyticus NBRC 108608.</title>
        <authorList>
            <person name="Hosoyama A."/>
            <person name="Uohara A."/>
            <person name="Ohji S."/>
            <person name="Ichikawa N."/>
        </authorList>
    </citation>
    <scope>NUCLEOTIDE SEQUENCE [LARGE SCALE GENOMIC DNA]</scope>
    <source>
        <strain evidence="2 3">NBRC 108608</strain>
    </source>
</reference>
<dbReference type="AlphaFoldDB" id="A0A512M4R0"/>
<dbReference type="Proteomes" id="UP000321577">
    <property type="component" value="Unassembled WGS sequence"/>
</dbReference>
<evidence type="ECO:0000313" key="3">
    <source>
        <dbReference type="Proteomes" id="UP000321577"/>
    </source>
</evidence>
<dbReference type="OrthoDB" id="5735516at2"/>
<protein>
    <submittedName>
        <fullName evidence="2">Uncharacterized protein</fullName>
    </submittedName>
</protein>
<feature type="chain" id="PRO_5021716661" evidence="1">
    <location>
        <begin position="21"/>
        <end position="172"/>
    </location>
</feature>
<sequence length="172" mass="19337">MSLQRVILILTLACASWAQAHSLHQSTAEAEYNSVTQKLEVSLTVFINDLELALMRHSEKLLSFEKTPADQFDAVILDYLTNCLVLTNDAGKRATITWLGREKDEESAKSNDPAVTLYFEMSVPGDLKSWTLRHAVFGNIFKDQVNLMHLKMAGRDVQMSFKAEDGTKRLGM</sequence>
<accession>A0A512M4R0</accession>
<dbReference type="Pfam" id="PF20420">
    <property type="entry name" value="DUF6702"/>
    <property type="match status" value="1"/>
</dbReference>
<feature type="signal peptide" evidence="1">
    <location>
        <begin position="1"/>
        <end position="20"/>
    </location>
</feature>
<organism evidence="2 3">
    <name type="scientific">Brevifollis gellanilyticus</name>
    <dbReference type="NCBI Taxonomy" id="748831"/>
    <lineage>
        <taxon>Bacteria</taxon>
        <taxon>Pseudomonadati</taxon>
        <taxon>Verrucomicrobiota</taxon>
        <taxon>Verrucomicrobiia</taxon>
        <taxon>Verrucomicrobiales</taxon>
        <taxon>Verrucomicrobiaceae</taxon>
    </lineage>
</organism>
<evidence type="ECO:0000313" key="2">
    <source>
        <dbReference type="EMBL" id="GEP41713.1"/>
    </source>
</evidence>
<evidence type="ECO:0000256" key="1">
    <source>
        <dbReference type="SAM" id="SignalP"/>
    </source>
</evidence>
<comment type="caution">
    <text evidence="2">The sequence shown here is derived from an EMBL/GenBank/DDBJ whole genome shotgun (WGS) entry which is preliminary data.</text>
</comment>
<dbReference type="RefSeq" id="WP_146849176.1">
    <property type="nucleotide sequence ID" value="NZ_BKAG01000005.1"/>
</dbReference>
<keyword evidence="3" id="KW-1185">Reference proteome</keyword>
<gene>
    <name evidence="2" type="ORF">BGE01nite_10040</name>
</gene>
<proteinExistence type="predicted"/>